<feature type="signal peptide" evidence="22">
    <location>
        <begin position="1"/>
        <end position="32"/>
    </location>
</feature>
<evidence type="ECO:0000256" key="1">
    <source>
        <dbReference type="ARBA" id="ARBA00004240"/>
    </source>
</evidence>
<comment type="subcellular location">
    <subcellularLocation>
        <location evidence="1">Endoplasmic reticulum</location>
    </subcellularLocation>
    <subcellularLocation>
        <location evidence="3">Golgi apparatus</location>
    </subcellularLocation>
    <subcellularLocation>
        <location evidence="2">Lysosome</location>
    </subcellularLocation>
    <subcellularLocation>
        <location evidence="4">Secreted</location>
    </subcellularLocation>
</comment>
<evidence type="ECO:0000256" key="17">
    <source>
        <dbReference type="ARBA" id="ARBA00038848"/>
    </source>
</evidence>
<sequence>MAACVPRDSRRLPALCATLLAVVLLSSRGSSAFSLLPRTSPGGHNGSSVVPLVMWHGMGDSCCNPLSLGSVKKMIERKIPNIYVLSLKIGDSVLQDVTNGFFMNVNDQVDLVCQMLRKDPNLQNGYNAMGFSQGGQFLRAVAQRCPDPPMRNLISVGGQHQGVYGFPKCPGAEYHLCDYIRKLLNKEAYQPQIQKMIVQAEYWHDSLNEELYINNSVFLADINQERVVNPSYRENLKKLNKFVMVMFNQDQMVEPKESEWFGFYKPGQAVEIYKLQDSALYTEDRLGLKEMDQAGKLVFLSSDTDHLQFTDEWFDENILSYLK</sequence>
<dbReference type="KEGG" id="pmrn:116942358"/>
<comment type="catalytic activity">
    <reaction evidence="21">
        <text>S-hexadecanoyl-N-acetylcysteamine + H2O = N-acetylcysteamine + hexadecanoate + H(+)</text>
        <dbReference type="Rhea" id="RHEA:84099"/>
        <dbReference type="ChEBI" id="CHEBI:7896"/>
        <dbReference type="ChEBI" id="CHEBI:15377"/>
        <dbReference type="ChEBI" id="CHEBI:15378"/>
        <dbReference type="ChEBI" id="CHEBI:74410"/>
        <dbReference type="ChEBI" id="CHEBI:233601"/>
    </reaction>
</comment>
<evidence type="ECO:0000256" key="13">
    <source>
        <dbReference type="ARBA" id="ARBA00023157"/>
    </source>
</evidence>
<keyword evidence="13" id="KW-1015">Disulfide bond</keyword>
<dbReference type="FunFam" id="3.40.50.1820:FF:000098">
    <property type="entry name" value="palmitoyl-protein thioesterase 1"/>
    <property type="match status" value="1"/>
</dbReference>
<evidence type="ECO:0000256" key="9">
    <source>
        <dbReference type="ARBA" id="ARBA00022729"/>
    </source>
</evidence>
<evidence type="ECO:0000256" key="12">
    <source>
        <dbReference type="ARBA" id="ARBA00023034"/>
    </source>
</evidence>
<dbReference type="EC" id="3.1.2.2" evidence="17"/>
<organism evidence="23 24">
    <name type="scientific">Petromyzon marinus</name>
    <name type="common">Sea lamprey</name>
    <dbReference type="NCBI Taxonomy" id="7757"/>
    <lineage>
        <taxon>Eukaryota</taxon>
        <taxon>Metazoa</taxon>
        <taxon>Chordata</taxon>
        <taxon>Craniata</taxon>
        <taxon>Vertebrata</taxon>
        <taxon>Cyclostomata</taxon>
        <taxon>Hyperoartia</taxon>
        <taxon>Petromyzontiformes</taxon>
        <taxon>Petromyzontidae</taxon>
        <taxon>Petromyzon</taxon>
    </lineage>
</organism>
<dbReference type="GO" id="GO:0006898">
    <property type="term" value="P:receptor-mediated endocytosis"/>
    <property type="evidence" value="ECO:0007669"/>
    <property type="project" value="TreeGrafter"/>
</dbReference>
<name>A0AAJ7T2B3_PETMA</name>
<evidence type="ECO:0000256" key="15">
    <source>
        <dbReference type="ARBA" id="ARBA00023228"/>
    </source>
</evidence>
<dbReference type="RefSeq" id="XP_032810041.1">
    <property type="nucleotide sequence ID" value="XM_032954150.1"/>
</dbReference>
<dbReference type="SUPFAM" id="SSF53474">
    <property type="entry name" value="alpha/beta-Hydrolases"/>
    <property type="match status" value="1"/>
</dbReference>
<accession>A0AAJ7T2B3</accession>
<reference evidence="24" key="1">
    <citation type="submission" date="2025-08" db="UniProtKB">
        <authorList>
            <consortium name="RefSeq"/>
        </authorList>
    </citation>
    <scope>IDENTIFICATION</scope>
    <source>
        <tissue evidence="24">Sperm</tissue>
    </source>
</reference>
<dbReference type="Proteomes" id="UP001318040">
    <property type="component" value="Chromosome 14"/>
</dbReference>
<dbReference type="PRINTS" id="PR00414">
    <property type="entry name" value="PPTHIESTRASE"/>
</dbReference>
<feature type="chain" id="PRO_5042477456" description="Palmitoyl-protein thioesterase 1" evidence="22">
    <location>
        <begin position="33"/>
        <end position="323"/>
    </location>
</feature>
<dbReference type="AlphaFoldDB" id="A0AAJ7T2B3"/>
<dbReference type="GO" id="GO:0005783">
    <property type="term" value="C:endoplasmic reticulum"/>
    <property type="evidence" value="ECO:0007669"/>
    <property type="project" value="UniProtKB-SubCell"/>
</dbReference>
<evidence type="ECO:0000313" key="23">
    <source>
        <dbReference type="Proteomes" id="UP001318040"/>
    </source>
</evidence>
<evidence type="ECO:0000256" key="8">
    <source>
        <dbReference type="ARBA" id="ARBA00022525"/>
    </source>
</evidence>
<evidence type="ECO:0000256" key="21">
    <source>
        <dbReference type="ARBA" id="ARBA00093223"/>
    </source>
</evidence>
<evidence type="ECO:0000313" key="24">
    <source>
        <dbReference type="RefSeq" id="XP_032810041.1"/>
    </source>
</evidence>
<dbReference type="InterPro" id="IPR029058">
    <property type="entry name" value="AB_hydrolase_fold"/>
</dbReference>
<evidence type="ECO:0000256" key="11">
    <source>
        <dbReference type="ARBA" id="ARBA00022824"/>
    </source>
</evidence>
<comment type="similarity">
    <text evidence="5">Belongs to the palmitoyl-protein thioesterase family.</text>
</comment>
<keyword evidence="9 22" id="KW-0732">Signal</keyword>
<comment type="catalytic activity">
    <reaction evidence="20">
        <text>S-hexadecanoyl-N-acetylcysteine methyl ester + H2O = N-acetylcysteine methyl ester + hexadecanoate + H(+)</text>
        <dbReference type="Rhea" id="RHEA:84103"/>
        <dbReference type="ChEBI" id="CHEBI:7896"/>
        <dbReference type="ChEBI" id="CHEBI:15377"/>
        <dbReference type="ChEBI" id="CHEBI:15378"/>
        <dbReference type="ChEBI" id="CHEBI:233604"/>
        <dbReference type="ChEBI" id="CHEBI:233605"/>
    </reaction>
</comment>
<proteinExistence type="inferred from homology"/>
<dbReference type="GO" id="GO:0005794">
    <property type="term" value="C:Golgi apparatus"/>
    <property type="evidence" value="ECO:0007669"/>
    <property type="project" value="UniProtKB-SubCell"/>
</dbReference>
<keyword evidence="23" id="KW-1185">Reference proteome</keyword>
<evidence type="ECO:0000256" key="4">
    <source>
        <dbReference type="ARBA" id="ARBA00004613"/>
    </source>
</evidence>
<keyword evidence="10" id="KW-0378">Hydrolase</keyword>
<evidence type="ECO:0000256" key="20">
    <source>
        <dbReference type="ARBA" id="ARBA00093191"/>
    </source>
</evidence>
<keyword evidence="11" id="KW-0256">Endoplasmic reticulum</keyword>
<keyword evidence="15" id="KW-0458">Lysosome</keyword>
<keyword evidence="12" id="KW-0333">Golgi apparatus</keyword>
<evidence type="ECO:0000256" key="6">
    <source>
        <dbReference type="ARBA" id="ARBA00012423"/>
    </source>
</evidence>
<dbReference type="GO" id="GO:0008474">
    <property type="term" value="F:palmitoyl-(protein) hydrolase activity"/>
    <property type="evidence" value="ECO:0007669"/>
    <property type="project" value="UniProtKB-EC"/>
</dbReference>
<evidence type="ECO:0000256" key="5">
    <source>
        <dbReference type="ARBA" id="ARBA00010758"/>
    </source>
</evidence>
<protein>
    <recommendedName>
        <fullName evidence="7">Palmitoyl-protein thioesterase 1</fullName>
        <ecNumber evidence="17">3.1.2.2</ecNumber>
        <ecNumber evidence="6">3.1.2.22</ecNumber>
    </recommendedName>
    <alternativeName>
        <fullName evidence="16">Palmitoyl-protein hydrolase 1</fullName>
    </alternativeName>
</protein>
<dbReference type="PANTHER" id="PTHR11247:SF8">
    <property type="entry name" value="PALMITOYL-PROTEIN THIOESTERASE 1"/>
    <property type="match status" value="1"/>
</dbReference>
<evidence type="ECO:0000256" key="10">
    <source>
        <dbReference type="ARBA" id="ARBA00022801"/>
    </source>
</evidence>
<evidence type="ECO:0000256" key="19">
    <source>
        <dbReference type="ARBA" id="ARBA00047734"/>
    </source>
</evidence>
<dbReference type="PANTHER" id="PTHR11247">
    <property type="entry name" value="PALMITOYL-PROTEIN THIOESTERASE/DOLICHYLDIPHOSPHATASE 1"/>
    <property type="match status" value="1"/>
</dbReference>
<dbReference type="GO" id="GO:0005576">
    <property type="term" value="C:extracellular region"/>
    <property type="evidence" value="ECO:0007669"/>
    <property type="project" value="UniProtKB-SubCell"/>
</dbReference>
<keyword evidence="14" id="KW-0325">Glycoprotein</keyword>
<dbReference type="GO" id="GO:0005764">
    <property type="term" value="C:lysosome"/>
    <property type="evidence" value="ECO:0007669"/>
    <property type="project" value="UniProtKB-SubCell"/>
</dbReference>
<dbReference type="InterPro" id="IPR002472">
    <property type="entry name" value="Palm_thioest"/>
</dbReference>
<dbReference type="Gene3D" id="3.40.50.1820">
    <property type="entry name" value="alpha/beta hydrolase"/>
    <property type="match status" value="1"/>
</dbReference>
<keyword evidence="8" id="KW-0964">Secreted</keyword>
<evidence type="ECO:0000256" key="16">
    <source>
        <dbReference type="ARBA" id="ARBA00031934"/>
    </source>
</evidence>
<evidence type="ECO:0000256" key="3">
    <source>
        <dbReference type="ARBA" id="ARBA00004555"/>
    </source>
</evidence>
<evidence type="ECO:0000256" key="22">
    <source>
        <dbReference type="SAM" id="SignalP"/>
    </source>
</evidence>
<evidence type="ECO:0000256" key="18">
    <source>
        <dbReference type="ARBA" id="ARBA00047337"/>
    </source>
</evidence>
<evidence type="ECO:0000256" key="7">
    <source>
        <dbReference type="ARBA" id="ARBA00014212"/>
    </source>
</evidence>
<evidence type="ECO:0000256" key="2">
    <source>
        <dbReference type="ARBA" id="ARBA00004371"/>
    </source>
</evidence>
<comment type="catalytic activity">
    <reaction evidence="18">
        <text>S-hexadecanoyl-L-cysteinyl-[protein] + H2O = L-cysteinyl-[protein] + hexadecanoate + H(+)</text>
        <dbReference type="Rhea" id="RHEA:19233"/>
        <dbReference type="Rhea" id="RHEA-COMP:10131"/>
        <dbReference type="Rhea" id="RHEA-COMP:11032"/>
        <dbReference type="ChEBI" id="CHEBI:7896"/>
        <dbReference type="ChEBI" id="CHEBI:15377"/>
        <dbReference type="ChEBI" id="CHEBI:15378"/>
        <dbReference type="ChEBI" id="CHEBI:29950"/>
        <dbReference type="ChEBI" id="CHEBI:74151"/>
        <dbReference type="EC" id="3.1.2.22"/>
    </reaction>
</comment>
<dbReference type="EC" id="3.1.2.22" evidence="6"/>
<gene>
    <name evidence="24" type="primary">PPT1</name>
</gene>
<dbReference type="CTD" id="5538"/>
<comment type="catalytic activity">
    <reaction evidence="19">
        <text>hexadecanoyl-CoA + H2O = hexadecanoate + CoA + H(+)</text>
        <dbReference type="Rhea" id="RHEA:16645"/>
        <dbReference type="ChEBI" id="CHEBI:7896"/>
        <dbReference type="ChEBI" id="CHEBI:15377"/>
        <dbReference type="ChEBI" id="CHEBI:15378"/>
        <dbReference type="ChEBI" id="CHEBI:57287"/>
        <dbReference type="ChEBI" id="CHEBI:57379"/>
        <dbReference type="EC" id="3.1.2.2"/>
    </reaction>
    <physiologicalReaction direction="left-to-right" evidence="19">
        <dbReference type="Rhea" id="RHEA:16646"/>
    </physiologicalReaction>
</comment>
<evidence type="ECO:0000256" key="14">
    <source>
        <dbReference type="ARBA" id="ARBA00023180"/>
    </source>
</evidence>
<dbReference type="Pfam" id="PF02089">
    <property type="entry name" value="Palm_thioest"/>
    <property type="match status" value="1"/>
</dbReference>